<keyword evidence="2" id="KW-0808">Transferase</keyword>
<dbReference type="GO" id="GO:0008194">
    <property type="term" value="F:UDP-glycosyltransferase activity"/>
    <property type="evidence" value="ECO:0007669"/>
    <property type="project" value="InterPro"/>
</dbReference>
<reference evidence="3" key="1">
    <citation type="submission" date="2023-10" db="EMBL/GenBank/DDBJ databases">
        <title>Chromosome-level genome of the transformable northern wattle, Acacia crassicarpa.</title>
        <authorList>
            <person name="Massaro I."/>
            <person name="Sinha N.R."/>
            <person name="Poethig S."/>
            <person name="Leichty A.R."/>
        </authorList>
    </citation>
    <scope>NUCLEOTIDE SEQUENCE</scope>
    <source>
        <strain evidence="3">Acra3RX</strain>
        <tissue evidence="3">Leaf</tissue>
    </source>
</reference>
<gene>
    <name evidence="3" type="ORF">QN277_018024</name>
</gene>
<evidence type="ECO:0000313" key="4">
    <source>
        <dbReference type="Proteomes" id="UP001293593"/>
    </source>
</evidence>
<proteinExistence type="inferred from homology"/>
<dbReference type="Proteomes" id="UP001293593">
    <property type="component" value="Unassembled WGS sequence"/>
</dbReference>
<dbReference type="InterPro" id="IPR002213">
    <property type="entry name" value="UDP_glucos_trans"/>
</dbReference>
<dbReference type="Gene3D" id="3.40.50.2000">
    <property type="entry name" value="Glycogen Phosphorylase B"/>
    <property type="match status" value="2"/>
</dbReference>
<dbReference type="FunFam" id="3.40.50.2000:FF:000060">
    <property type="entry name" value="Glycosyltransferase"/>
    <property type="match status" value="1"/>
</dbReference>
<dbReference type="SUPFAM" id="SSF53756">
    <property type="entry name" value="UDP-Glycosyltransferase/glycogen phosphorylase"/>
    <property type="match status" value="1"/>
</dbReference>
<protein>
    <submittedName>
        <fullName evidence="3">Uncharacterized protein</fullName>
    </submittedName>
</protein>
<dbReference type="Pfam" id="PF00201">
    <property type="entry name" value="UDPGT"/>
    <property type="match status" value="1"/>
</dbReference>
<dbReference type="CDD" id="cd03784">
    <property type="entry name" value="GT1_Gtf-like"/>
    <property type="match status" value="1"/>
</dbReference>
<comment type="caution">
    <text evidence="3">The sequence shown here is derived from an EMBL/GenBank/DDBJ whole genome shotgun (WGS) entry which is preliminary data.</text>
</comment>
<keyword evidence="4" id="KW-1185">Reference proteome</keyword>
<dbReference type="EMBL" id="JAWXYG010000004">
    <property type="protein sequence ID" value="KAK4274856.1"/>
    <property type="molecule type" value="Genomic_DNA"/>
</dbReference>
<evidence type="ECO:0000256" key="2">
    <source>
        <dbReference type="ARBA" id="ARBA00022679"/>
    </source>
</evidence>
<sequence>MSMEALPCLEGQVVAVPFPTRGHVNPMMHLCKFLVQKTTNVIITFVVTEEWLGYIESYPKPNNIRYATIPNVIPLENQILDDIFRFSEAIVTNMRGAFEQFLDQLELPVTAIIADVELVWPTAVAKQRNMPVALLWTMSAAFFCTYLQLDVVLPGRRSAADLLDEEAEHIKGITSSQLIDIQKLLHELDPRVLNIGLDCIPEIAKADYLLINTIQELEAEQINYLKAKSPFRVYPIGPAIPFLELETPNGDSSTKWLDCQPNLSVLYISLGSFCSMSHAQMEELASALKTSGISFLWACRSDAEWLKEKCGDKGLVVPWCDQLKVLCHASIVGFWSHCGWNSILEAFFAGVPVLGFPLFLDQFSNCRHIDEVWKNGRKVGGEKSADFVTKEEIFKVIKMVMDLENREGKKMRDRAKEIKALSRRAIAKGGSSSFNLNLHAFIQDIFGQQVELGPLQKP</sequence>
<dbReference type="PANTHER" id="PTHR11926">
    <property type="entry name" value="GLUCOSYL/GLUCURONOSYL TRANSFERASES"/>
    <property type="match status" value="1"/>
</dbReference>
<dbReference type="PANTHER" id="PTHR11926:SF774">
    <property type="entry name" value="UDP-GLYCOSYLTRANSFERASE 85A1-RELATED"/>
    <property type="match status" value="1"/>
</dbReference>
<comment type="similarity">
    <text evidence="1">Belongs to the UDP-glycosyltransferase family.</text>
</comment>
<name>A0AAE1MUK3_9FABA</name>
<evidence type="ECO:0000256" key="1">
    <source>
        <dbReference type="ARBA" id="ARBA00009995"/>
    </source>
</evidence>
<organism evidence="3 4">
    <name type="scientific">Acacia crassicarpa</name>
    <name type="common">northern wattle</name>
    <dbReference type="NCBI Taxonomy" id="499986"/>
    <lineage>
        <taxon>Eukaryota</taxon>
        <taxon>Viridiplantae</taxon>
        <taxon>Streptophyta</taxon>
        <taxon>Embryophyta</taxon>
        <taxon>Tracheophyta</taxon>
        <taxon>Spermatophyta</taxon>
        <taxon>Magnoliopsida</taxon>
        <taxon>eudicotyledons</taxon>
        <taxon>Gunneridae</taxon>
        <taxon>Pentapetalae</taxon>
        <taxon>rosids</taxon>
        <taxon>fabids</taxon>
        <taxon>Fabales</taxon>
        <taxon>Fabaceae</taxon>
        <taxon>Caesalpinioideae</taxon>
        <taxon>mimosoid clade</taxon>
        <taxon>Acacieae</taxon>
        <taxon>Acacia</taxon>
    </lineage>
</organism>
<dbReference type="AlphaFoldDB" id="A0AAE1MUK3"/>
<accession>A0AAE1MUK3</accession>
<evidence type="ECO:0000313" key="3">
    <source>
        <dbReference type="EMBL" id="KAK4274856.1"/>
    </source>
</evidence>